<evidence type="ECO:0000313" key="2">
    <source>
        <dbReference type="Proteomes" id="UP000617531"/>
    </source>
</evidence>
<organism evidence="1 2">
    <name type="scientific">Pseudolysinimonas yzui</name>
    <dbReference type="NCBI Taxonomy" id="2708254"/>
    <lineage>
        <taxon>Bacteria</taxon>
        <taxon>Bacillati</taxon>
        <taxon>Actinomycetota</taxon>
        <taxon>Actinomycetes</taxon>
        <taxon>Micrococcales</taxon>
        <taxon>Microbacteriaceae</taxon>
        <taxon>Pseudolysinimonas</taxon>
    </lineage>
</organism>
<protein>
    <submittedName>
        <fullName evidence="1">Uncharacterized protein</fullName>
    </submittedName>
</protein>
<accession>A0A8J3GN21</accession>
<dbReference type="Proteomes" id="UP000617531">
    <property type="component" value="Unassembled WGS sequence"/>
</dbReference>
<dbReference type="RefSeq" id="WP_191281581.1">
    <property type="nucleotide sequence ID" value="NZ_BNAI01000001.1"/>
</dbReference>
<comment type="caution">
    <text evidence="1">The sequence shown here is derived from an EMBL/GenBank/DDBJ whole genome shotgun (WGS) entry which is preliminary data.</text>
</comment>
<reference evidence="1" key="1">
    <citation type="journal article" date="2014" name="Int. J. Syst. Evol. Microbiol.">
        <title>Complete genome sequence of Corynebacterium casei LMG S-19264T (=DSM 44701T), isolated from a smear-ripened cheese.</title>
        <authorList>
            <consortium name="US DOE Joint Genome Institute (JGI-PGF)"/>
            <person name="Walter F."/>
            <person name="Albersmeier A."/>
            <person name="Kalinowski J."/>
            <person name="Ruckert C."/>
        </authorList>
    </citation>
    <scope>NUCLEOTIDE SEQUENCE</scope>
    <source>
        <strain evidence="1">CGMCC 1.16548</strain>
    </source>
</reference>
<reference evidence="1" key="2">
    <citation type="submission" date="2020-09" db="EMBL/GenBank/DDBJ databases">
        <authorList>
            <person name="Sun Q."/>
            <person name="Zhou Y."/>
        </authorList>
    </citation>
    <scope>NUCLEOTIDE SEQUENCE</scope>
    <source>
        <strain evidence="1">CGMCC 1.16548</strain>
    </source>
</reference>
<keyword evidence="2" id="KW-1185">Reference proteome</keyword>
<name>A0A8J3GN21_9MICO</name>
<sequence>MGNVEWGGALPPLSIEYAGERHDVPSVPGFSIGRAGDLVIDDNPHLHRRFLMIRAEQGMWWIHNVGSHLTATVCDRERTLQAALAPGGRMPVLADILDVIFTAGRTVYDLTLVTRSHGVGAADETEVGVGEATAGRVSLNHAQRLLLLVLAEGVLLGTSGPGDIPTSTAAAKRLGWTVPAFTRRLDNLCLKLERAGARGLRAGAGRVSTHRRLRLVEYAITTRLVSRADLVLLEQHTRTRSST</sequence>
<gene>
    <name evidence="1" type="ORF">GCM10011600_02650</name>
</gene>
<proteinExistence type="predicted"/>
<dbReference type="AlphaFoldDB" id="A0A8J3GN21"/>
<evidence type="ECO:0000313" key="1">
    <source>
        <dbReference type="EMBL" id="GHF05620.1"/>
    </source>
</evidence>
<dbReference type="EMBL" id="BNAI01000001">
    <property type="protein sequence ID" value="GHF05620.1"/>
    <property type="molecule type" value="Genomic_DNA"/>
</dbReference>